<name>A0A1Y3BWV7_HELAN</name>
<evidence type="ECO:0000256" key="1">
    <source>
        <dbReference type="ARBA" id="ARBA00022574"/>
    </source>
</evidence>
<dbReference type="PROSITE" id="PS50082">
    <property type="entry name" value="WD_REPEATS_2"/>
    <property type="match status" value="4"/>
</dbReference>
<dbReference type="GO" id="GO:0008233">
    <property type="term" value="F:peptidase activity"/>
    <property type="evidence" value="ECO:0007669"/>
    <property type="project" value="UniProtKB-KW"/>
</dbReference>
<dbReference type="OMA" id="GCLYTYD"/>
<feature type="region of interest" description="Disordered" evidence="6">
    <location>
        <begin position="26"/>
        <end position="49"/>
    </location>
</feature>
<evidence type="ECO:0000313" key="8">
    <source>
        <dbReference type="EMBL" id="OTF84384.1"/>
    </source>
</evidence>
<dbReference type="STRING" id="4232.A0A1Y3BWV7"/>
<dbReference type="AlphaFoldDB" id="A0A1Y3BWV7"/>
<gene>
    <name evidence="8" type="ORF">HannXRQ_Chr00c0537g0575611</name>
    <name evidence="7" type="ORF">HanXRQr2_Chr15g0674051</name>
</gene>
<dbReference type="Gramene" id="mRNA:HanXRQr2_Chr15g0674051">
    <property type="protein sequence ID" value="mRNA:HanXRQr2_Chr15g0674051"/>
    <property type="gene ID" value="HanXRQr2_Chr15g0674051"/>
</dbReference>
<feature type="repeat" description="WD" evidence="5">
    <location>
        <begin position="262"/>
        <end position="295"/>
    </location>
</feature>
<organism evidence="8">
    <name type="scientific">Helianthus annuus</name>
    <name type="common">Common sunflower</name>
    <dbReference type="NCBI Taxonomy" id="4232"/>
    <lineage>
        <taxon>Eukaryota</taxon>
        <taxon>Viridiplantae</taxon>
        <taxon>Streptophyta</taxon>
        <taxon>Embryophyta</taxon>
        <taxon>Tracheophyta</taxon>
        <taxon>Spermatophyta</taxon>
        <taxon>Magnoliopsida</taxon>
        <taxon>eudicotyledons</taxon>
        <taxon>Gunneridae</taxon>
        <taxon>Pentapetalae</taxon>
        <taxon>asterids</taxon>
        <taxon>campanulids</taxon>
        <taxon>Asterales</taxon>
        <taxon>Asteraceae</taxon>
        <taxon>Asteroideae</taxon>
        <taxon>Heliantheae alliance</taxon>
        <taxon>Heliantheae</taxon>
        <taxon>Helianthus</taxon>
    </lineage>
</organism>
<keyword evidence="1 5" id="KW-0853">WD repeat</keyword>
<dbReference type="InterPro" id="IPR001680">
    <property type="entry name" value="WD40_rpt"/>
</dbReference>
<dbReference type="PRINTS" id="PR00320">
    <property type="entry name" value="GPROTEINBRPT"/>
</dbReference>
<evidence type="ECO:0000313" key="9">
    <source>
        <dbReference type="Proteomes" id="UP000215914"/>
    </source>
</evidence>
<evidence type="ECO:0000256" key="2">
    <source>
        <dbReference type="ARBA" id="ARBA00022737"/>
    </source>
</evidence>
<evidence type="ECO:0000313" key="7">
    <source>
        <dbReference type="EMBL" id="KAF5762899.1"/>
    </source>
</evidence>
<comment type="similarity">
    <text evidence="3 4">Belongs to the WD repeat LEC14B family.</text>
</comment>
<feature type="repeat" description="WD" evidence="5">
    <location>
        <begin position="220"/>
        <end position="261"/>
    </location>
</feature>
<dbReference type="PANTHER" id="PTHR19847">
    <property type="entry name" value="DDB1- AND CUL4-ASSOCIATED FACTOR 11"/>
    <property type="match status" value="1"/>
</dbReference>
<evidence type="ECO:0000256" key="3">
    <source>
        <dbReference type="ARBA" id="ARBA00061298"/>
    </source>
</evidence>
<dbReference type="Proteomes" id="UP000215914">
    <property type="component" value="Unassembled WGS sequence"/>
</dbReference>
<dbReference type="PANTHER" id="PTHR19847:SF27">
    <property type="entry name" value="LEC14B HOMOLOG"/>
    <property type="match status" value="1"/>
</dbReference>
<dbReference type="EMBL" id="MNCJ02000330">
    <property type="protein sequence ID" value="KAF5762899.1"/>
    <property type="molecule type" value="Genomic_DNA"/>
</dbReference>
<reference evidence="7" key="1">
    <citation type="journal article" date="2017" name="Nature">
        <title>The sunflower genome provides insights into oil metabolism, flowering and Asterid evolution.</title>
        <authorList>
            <person name="Badouin H."/>
            <person name="Gouzy J."/>
            <person name="Grassa C.J."/>
            <person name="Murat F."/>
            <person name="Staton S.E."/>
            <person name="Cottret L."/>
            <person name="Lelandais-Briere C."/>
            <person name="Owens G.L."/>
            <person name="Carrere S."/>
            <person name="Mayjonade B."/>
            <person name="Legrand L."/>
            <person name="Gill N."/>
            <person name="Kane N.C."/>
            <person name="Bowers J.E."/>
            <person name="Hubner S."/>
            <person name="Bellec A."/>
            <person name="Berard A."/>
            <person name="Berges H."/>
            <person name="Blanchet N."/>
            <person name="Boniface M.C."/>
            <person name="Brunel D."/>
            <person name="Catrice O."/>
            <person name="Chaidir N."/>
            <person name="Claudel C."/>
            <person name="Donnadieu C."/>
            <person name="Faraut T."/>
            <person name="Fievet G."/>
            <person name="Helmstetter N."/>
            <person name="King M."/>
            <person name="Knapp S.J."/>
            <person name="Lai Z."/>
            <person name="Le Paslier M.C."/>
            <person name="Lippi Y."/>
            <person name="Lorenzon L."/>
            <person name="Mandel J.R."/>
            <person name="Marage G."/>
            <person name="Marchand G."/>
            <person name="Marquand E."/>
            <person name="Bret-Mestries E."/>
            <person name="Morien E."/>
            <person name="Nambeesan S."/>
            <person name="Nguyen T."/>
            <person name="Pegot-Espagnet P."/>
            <person name="Pouilly N."/>
            <person name="Raftis F."/>
            <person name="Sallet E."/>
            <person name="Schiex T."/>
            <person name="Thomas J."/>
            <person name="Vandecasteele C."/>
            <person name="Vares D."/>
            <person name="Vear F."/>
            <person name="Vautrin S."/>
            <person name="Crespi M."/>
            <person name="Mangin B."/>
            <person name="Burke J.M."/>
            <person name="Salse J."/>
            <person name="Munos S."/>
            <person name="Vincourt P."/>
            <person name="Rieseberg L.H."/>
            <person name="Langlade N.B."/>
        </authorList>
    </citation>
    <scope>NUCLEOTIDE SEQUENCE</scope>
    <source>
        <tissue evidence="7">Leaves</tissue>
    </source>
</reference>
<dbReference type="PROSITE" id="PS50294">
    <property type="entry name" value="WD_REPEATS_REGION"/>
    <property type="match status" value="3"/>
</dbReference>
<keyword evidence="8" id="KW-0378">Hydrolase</keyword>
<dbReference type="FunFam" id="2.130.10.10:FF:000492">
    <property type="entry name" value="LEC14B homolog isoform X2"/>
    <property type="match status" value="1"/>
</dbReference>
<reference evidence="7" key="3">
    <citation type="submission" date="2020-06" db="EMBL/GenBank/DDBJ databases">
        <title>Helianthus annuus Genome sequencing and assembly Release 2.</title>
        <authorList>
            <person name="Gouzy J."/>
            <person name="Langlade N."/>
            <person name="Munos S."/>
        </authorList>
    </citation>
    <scope>NUCLEOTIDE SEQUENCE</scope>
    <source>
        <tissue evidence="7">Leaves</tissue>
    </source>
</reference>
<dbReference type="EMBL" id="KZ113858">
    <property type="protein sequence ID" value="OTF84384.1"/>
    <property type="molecule type" value="Genomic_DNA"/>
</dbReference>
<dbReference type="GO" id="GO:0043161">
    <property type="term" value="P:proteasome-mediated ubiquitin-dependent protein catabolic process"/>
    <property type="evidence" value="ECO:0000318"/>
    <property type="project" value="GO_Central"/>
</dbReference>
<dbReference type="Pfam" id="PF00400">
    <property type="entry name" value="WD40"/>
    <property type="match status" value="5"/>
</dbReference>
<reference evidence="8" key="2">
    <citation type="submission" date="2017-02" db="EMBL/GenBank/DDBJ databases">
        <title>Sunflower complete genome.</title>
        <authorList>
            <person name="Langlade N."/>
            <person name="Munos S."/>
        </authorList>
    </citation>
    <scope>NUCLEOTIDE SEQUENCE [LARGE SCALE GENOMIC DNA]</scope>
    <source>
        <tissue evidence="8">Leaves</tissue>
    </source>
</reference>
<dbReference type="InterPro" id="IPR036322">
    <property type="entry name" value="WD40_repeat_dom_sf"/>
</dbReference>
<keyword evidence="2" id="KW-0677">Repeat</keyword>
<dbReference type="SMART" id="SM00320">
    <property type="entry name" value="WD40"/>
    <property type="match status" value="6"/>
</dbReference>
<evidence type="ECO:0000256" key="5">
    <source>
        <dbReference type="PROSITE-ProRule" id="PRU00221"/>
    </source>
</evidence>
<dbReference type="PIRSF" id="PIRSF038135">
    <property type="entry name" value="WD_repeat_p23"/>
    <property type="match status" value="1"/>
</dbReference>
<dbReference type="FunCoup" id="A0A1Y3BWV7">
    <property type="interactions" value="3971"/>
</dbReference>
<dbReference type="InterPro" id="IPR017399">
    <property type="entry name" value="DCAF11/LEC14B"/>
</dbReference>
<evidence type="ECO:0000256" key="6">
    <source>
        <dbReference type="SAM" id="MobiDB-lite"/>
    </source>
</evidence>
<dbReference type="Gene3D" id="2.130.10.10">
    <property type="entry name" value="YVTN repeat-like/Quinoprotein amine dehydrogenase"/>
    <property type="match status" value="2"/>
</dbReference>
<feature type="repeat" description="WD" evidence="5">
    <location>
        <begin position="309"/>
        <end position="350"/>
    </location>
</feature>
<feature type="repeat" description="WD" evidence="5">
    <location>
        <begin position="433"/>
        <end position="465"/>
    </location>
</feature>
<dbReference type="FunFam" id="2.130.10.10:FF:000557">
    <property type="entry name" value="WD repeat protein"/>
    <property type="match status" value="1"/>
</dbReference>
<dbReference type="OrthoDB" id="63070at2759"/>
<keyword evidence="8" id="KW-0645">Protease</keyword>
<dbReference type="InterPro" id="IPR020472">
    <property type="entry name" value="WD40_PAC1"/>
</dbReference>
<dbReference type="SUPFAM" id="SSF50978">
    <property type="entry name" value="WD40 repeat-like"/>
    <property type="match status" value="1"/>
</dbReference>
<dbReference type="InterPro" id="IPR051859">
    <property type="entry name" value="DCAF"/>
</dbReference>
<protein>
    <recommendedName>
        <fullName evidence="4">LEC14B homolog</fullName>
    </recommendedName>
</protein>
<dbReference type="GO" id="GO:0080008">
    <property type="term" value="C:Cul4-RING E3 ubiquitin ligase complex"/>
    <property type="evidence" value="ECO:0000318"/>
    <property type="project" value="GO_Central"/>
</dbReference>
<keyword evidence="9" id="KW-1185">Reference proteome</keyword>
<proteinExistence type="inferred from homology"/>
<dbReference type="InterPro" id="IPR015943">
    <property type="entry name" value="WD40/YVTN_repeat-like_dom_sf"/>
</dbReference>
<accession>A0A1Y3BWV7</accession>
<feature type="compositionally biased region" description="Acidic residues" evidence="6">
    <location>
        <begin position="26"/>
        <end position="35"/>
    </location>
</feature>
<dbReference type="InParanoid" id="A0A1Y3BWV7"/>
<evidence type="ECO:0000256" key="4">
    <source>
        <dbReference type="PIRNR" id="PIRNR038135"/>
    </source>
</evidence>
<sequence length="487" mass="55020">MYFRGWSTLIGDMGYALSRLEIDPDYSDNESVGDDNDSHQSSSQNDVDPEVAQLTKLKSAPHDGLKRVLPRRGEFDVSPVKMLAGREGNYSGRGKFSLADRCHMLNKYLPVKGPSIVDQLTTRAYVSQFSKDGSLFVAAFQGSHIKIYNAEMGWKLHKKIVAESLRWTVTDTSISPDKRFLIYSTMSPIVNIVNIGSAGTESHANVTDIHEGLEFAADDEEGYAFGIFSVKFSNDGRELVAGSSDDSIYVYDIEAKRLSLRIQAHTSDVNSVCFADEASNLIYSGSDDNLCKVWDRRSIRSKGKPVGILTGHLEGITHLDSRNDGRYFISNGKDQTIKLWDIRKMSSNAARAPISRNYEWDYRWMDYPFRARDVKHPSDQSVATYKGHSVLRTLIRCYFSPEYSTGQRYIYTGSHDSCVYVYDLVTGARVARLVHHKSTVRDCSWHPYYPMLVSSSFDGDIAKWEFPGNGENPIPVNNSRPRRQYYD</sequence>